<dbReference type="RefSeq" id="WP_345487893.1">
    <property type="nucleotide sequence ID" value="NZ_BAABHY010000001.1"/>
</dbReference>
<comment type="caution">
    <text evidence="1">The sequence shown here is derived from an EMBL/GenBank/DDBJ whole genome shotgun (WGS) entry which is preliminary data.</text>
</comment>
<protein>
    <submittedName>
        <fullName evidence="1">Uncharacterized protein</fullName>
    </submittedName>
</protein>
<dbReference type="EMBL" id="BAABHY010000001">
    <property type="protein sequence ID" value="GAA5104562.1"/>
    <property type="molecule type" value="Genomic_DNA"/>
</dbReference>
<accession>A0ABP9N460</accession>
<dbReference type="Proteomes" id="UP001500171">
    <property type="component" value="Unassembled WGS sequence"/>
</dbReference>
<gene>
    <name evidence="1" type="ORF">GCM10023211_02420</name>
</gene>
<name>A0ABP9N460_9GAMM</name>
<keyword evidence="2" id="KW-1185">Reference proteome</keyword>
<evidence type="ECO:0000313" key="2">
    <source>
        <dbReference type="Proteomes" id="UP001500171"/>
    </source>
</evidence>
<reference evidence="2" key="1">
    <citation type="journal article" date="2019" name="Int. J. Syst. Evol. Microbiol.">
        <title>The Global Catalogue of Microorganisms (GCM) 10K type strain sequencing project: providing services to taxonomists for standard genome sequencing and annotation.</title>
        <authorList>
            <consortium name="The Broad Institute Genomics Platform"/>
            <consortium name="The Broad Institute Genome Sequencing Center for Infectious Disease"/>
            <person name="Wu L."/>
            <person name="Ma J."/>
        </authorList>
    </citation>
    <scope>NUCLEOTIDE SEQUENCE [LARGE SCALE GENOMIC DNA]</scope>
    <source>
        <strain evidence="2">JCM 18050</strain>
    </source>
</reference>
<evidence type="ECO:0000313" key="1">
    <source>
        <dbReference type="EMBL" id="GAA5104562.1"/>
    </source>
</evidence>
<proteinExistence type="predicted"/>
<sequence>MSYGIKIFTKDSRGYHLDNNTTSMFMTAARYGDISEKTKIYIPKGYNYYAYLSDGCGFYDEIDNDSNMIVGSIESIAYLDENQHLCFKNGKHASYAGWGYDGRPVITKQQLIVLTWPENNTASGYGISMKGVNNFFSINGDSLFSNVIWKGDIEITNRGWSVAEINSNLSYQNSFVFFYCDDETISIGRSNRITERGDIILLPYDLDGFISNRSVKAKIVVFGNDKIKTSKYGMRIYNNKKIVYDSCNEILINPKFMEFSPHNVGQMVEVPGIKRPMFPKVTVGSKYFNDKSGGGYFCDIALRSNGRKVSTITQNTFKSAFLESDIPISSFVSEQQVMIIDAENYFNFD</sequence>
<organism evidence="1 2">
    <name type="scientific">Orbus sasakiae</name>
    <dbReference type="NCBI Taxonomy" id="1078475"/>
    <lineage>
        <taxon>Bacteria</taxon>
        <taxon>Pseudomonadati</taxon>
        <taxon>Pseudomonadota</taxon>
        <taxon>Gammaproteobacteria</taxon>
        <taxon>Orbales</taxon>
        <taxon>Orbaceae</taxon>
        <taxon>Orbus</taxon>
    </lineage>
</organism>